<dbReference type="PANTHER" id="PTHR30537">
    <property type="entry name" value="HTH-TYPE TRANSCRIPTIONAL REGULATOR"/>
    <property type="match status" value="1"/>
</dbReference>
<dbReference type="CDD" id="cd08422">
    <property type="entry name" value="PBP2_CrgA_like"/>
    <property type="match status" value="1"/>
</dbReference>
<evidence type="ECO:0000256" key="3">
    <source>
        <dbReference type="ARBA" id="ARBA00023125"/>
    </source>
</evidence>
<reference evidence="6" key="1">
    <citation type="submission" date="2021-04" db="EMBL/GenBank/DDBJ databases">
        <title>Oceanospirillales bacteria with DddD are important DMSP degraders in coastal seawater.</title>
        <authorList>
            <person name="Liu J."/>
        </authorList>
    </citation>
    <scope>NUCLEOTIDE SEQUENCE</scope>
    <source>
        <strain evidence="6">D13-1</strain>
    </source>
</reference>
<feature type="domain" description="HTH lysR-type" evidence="5">
    <location>
        <begin position="5"/>
        <end position="62"/>
    </location>
</feature>
<sequence>MAALNQLESLRIFRAVVECGNFTAAAKRLDCTTAWVSKAINRLEAELENTLFQRSTRHIRLTAAGERCYQHALHLLDGWKALEDDLSREKQVAAGRLNISIPMSWGLSCFGALSTQFMQRYPGIELNVQLSDDYVNVLEDRFDLVLRLATELSDSSLICQRLASYRHITCAAPAYLERYGRPSSPSELGQHQCLVFARASQASPWRFRHGMQRQDIYPSARMVSNNSMLLRQALLAGEGIAFMLDFLVDEDLAAGRLVPLLQEFQAAPLNLYALMVKTSHQPYPLQLLRQFLRQQLSA</sequence>
<evidence type="ECO:0000256" key="4">
    <source>
        <dbReference type="ARBA" id="ARBA00023163"/>
    </source>
</evidence>
<dbReference type="Gene3D" id="3.40.190.290">
    <property type="match status" value="1"/>
</dbReference>
<name>A0ABY5HHA3_9GAMM</name>
<evidence type="ECO:0000313" key="6">
    <source>
        <dbReference type="EMBL" id="UTW11730.1"/>
    </source>
</evidence>
<dbReference type="InterPro" id="IPR000847">
    <property type="entry name" value="LysR_HTH_N"/>
</dbReference>
<comment type="similarity">
    <text evidence="1">Belongs to the LysR transcriptional regulatory family.</text>
</comment>
<dbReference type="SUPFAM" id="SSF46785">
    <property type="entry name" value="Winged helix' DNA-binding domain"/>
    <property type="match status" value="1"/>
</dbReference>
<keyword evidence="3" id="KW-0238">DNA-binding</keyword>
<evidence type="ECO:0000259" key="5">
    <source>
        <dbReference type="PROSITE" id="PS50931"/>
    </source>
</evidence>
<gene>
    <name evidence="6" type="ORF">KDW95_21165</name>
</gene>
<evidence type="ECO:0000256" key="1">
    <source>
        <dbReference type="ARBA" id="ARBA00009437"/>
    </source>
</evidence>
<keyword evidence="2" id="KW-0805">Transcription regulation</keyword>
<dbReference type="InterPro" id="IPR036390">
    <property type="entry name" value="WH_DNA-bd_sf"/>
</dbReference>
<dbReference type="PROSITE" id="PS50931">
    <property type="entry name" value="HTH_LYSR"/>
    <property type="match status" value="1"/>
</dbReference>
<dbReference type="RefSeq" id="WP_255853770.1">
    <property type="nucleotide sequence ID" value="NZ_CP073347.1"/>
</dbReference>
<dbReference type="InterPro" id="IPR058163">
    <property type="entry name" value="LysR-type_TF_proteobact-type"/>
</dbReference>
<dbReference type="PANTHER" id="PTHR30537:SF5">
    <property type="entry name" value="HTH-TYPE TRANSCRIPTIONAL ACTIVATOR TTDR-RELATED"/>
    <property type="match status" value="1"/>
</dbReference>
<accession>A0ABY5HHA3</accession>
<dbReference type="Proteomes" id="UP001058461">
    <property type="component" value="Chromosome"/>
</dbReference>
<evidence type="ECO:0000256" key="2">
    <source>
        <dbReference type="ARBA" id="ARBA00023015"/>
    </source>
</evidence>
<dbReference type="InterPro" id="IPR036388">
    <property type="entry name" value="WH-like_DNA-bd_sf"/>
</dbReference>
<dbReference type="EMBL" id="CP073347">
    <property type="protein sequence ID" value="UTW11730.1"/>
    <property type="molecule type" value="Genomic_DNA"/>
</dbReference>
<evidence type="ECO:0000313" key="7">
    <source>
        <dbReference type="Proteomes" id="UP001058461"/>
    </source>
</evidence>
<dbReference type="Pfam" id="PF00126">
    <property type="entry name" value="HTH_1"/>
    <property type="match status" value="1"/>
</dbReference>
<organism evidence="6 7">
    <name type="scientific">Marinobacterium rhizophilum</name>
    <dbReference type="NCBI Taxonomy" id="420402"/>
    <lineage>
        <taxon>Bacteria</taxon>
        <taxon>Pseudomonadati</taxon>
        <taxon>Pseudomonadota</taxon>
        <taxon>Gammaproteobacteria</taxon>
        <taxon>Oceanospirillales</taxon>
        <taxon>Oceanospirillaceae</taxon>
        <taxon>Marinobacterium</taxon>
    </lineage>
</organism>
<protein>
    <submittedName>
        <fullName evidence="6">LysR family transcriptional regulator</fullName>
    </submittedName>
</protein>
<dbReference type="Pfam" id="PF03466">
    <property type="entry name" value="LysR_substrate"/>
    <property type="match status" value="1"/>
</dbReference>
<keyword evidence="4" id="KW-0804">Transcription</keyword>
<proteinExistence type="inferred from homology"/>
<keyword evidence="7" id="KW-1185">Reference proteome</keyword>
<dbReference type="InterPro" id="IPR005119">
    <property type="entry name" value="LysR_subst-bd"/>
</dbReference>
<dbReference type="Gene3D" id="1.10.10.10">
    <property type="entry name" value="Winged helix-like DNA-binding domain superfamily/Winged helix DNA-binding domain"/>
    <property type="match status" value="1"/>
</dbReference>
<dbReference type="SUPFAM" id="SSF53850">
    <property type="entry name" value="Periplasmic binding protein-like II"/>
    <property type="match status" value="1"/>
</dbReference>